<evidence type="ECO:0000259" key="1">
    <source>
        <dbReference type="PROSITE" id="PS50234"/>
    </source>
</evidence>
<dbReference type="AlphaFoldDB" id="A0A7J3M1J6"/>
<evidence type="ECO:0000313" key="2">
    <source>
        <dbReference type="EMBL" id="HGT82751.1"/>
    </source>
</evidence>
<organism evidence="2">
    <name type="scientific">Archaeoglobus fulgidus</name>
    <dbReference type="NCBI Taxonomy" id="2234"/>
    <lineage>
        <taxon>Archaea</taxon>
        <taxon>Methanobacteriati</taxon>
        <taxon>Methanobacteriota</taxon>
        <taxon>Archaeoglobi</taxon>
        <taxon>Archaeoglobales</taxon>
        <taxon>Archaeoglobaceae</taxon>
        <taxon>Archaeoglobus</taxon>
    </lineage>
</organism>
<dbReference type="InterPro" id="IPR036465">
    <property type="entry name" value="vWFA_dom_sf"/>
</dbReference>
<dbReference type="EMBL" id="DSYZ01000074">
    <property type="protein sequence ID" value="HGT82751.1"/>
    <property type="molecule type" value="Genomic_DNA"/>
</dbReference>
<comment type="caution">
    <text evidence="2">The sequence shown here is derived from an EMBL/GenBank/DDBJ whole genome shotgun (WGS) entry which is preliminary data.</text>
</comment>
<accession>A0A7J3M1J6</accession>
<name>A0A7J3M1J6_ARCFL</name>
<dbReference type="CDD" id="cd00198">
    <property type="entry name" value="vWFA"/>
    <property type="match status" value="1"/>
</dbReference>
<dbReference type="SUPFAM" id="SSF53300">
    <property type="entry name" value="vWA-like"/>
    <property type="match status" value="1"/>
</dbReference>
<gene>
    <name evidence="2" type="ORF">ENT52_03395</name>
</gene>
<dbReference type="InterPro" id="IPR002035">
    <property type="entry name" value="VWF_A"/>
</dbReference>
<feature type="domain" description="VWFA" evidence="1">
    <location>
        <begin position="256"/>
        <end position="475"/>
    </location>
</feature>
<dbReference type="PROSITE" id="PS50234">
    <property type="entry name" value="VWFA"/>
    <property type="match status" value="1"/>
</dbReference>
<reference evidence="2" key="1">
    <citation type="journal article" date="2020" name="mSystems">
        <title>Genome- and Community-Level Interaction Insights into Carbon Utilization and Element Cycling Functions of Hydrothermarchaeota in Hydrothermal Sediment.</title>
        <authorList>
            <person name="Zhou Z."/>
            <person name="Liu Y."/>
            <person name="Xu W."/>
            <person name="Pan J."/>
            <person name="Luo Z.H."/>
            <person name="Li M."/>
        </authorList>
    </citation>
    <scope>NUCLEOTIDE SEQUENCE [LARGE SCALE GENOMIC DNA]</scope>
    <source>
        <strain evidence="2">SpSt-587</strain>
    </source>
</reference>
<dbReference type="Pfam" id="PF13519">
    <property type="entry name" value="VWA_2"/>
    <property type="match status" value="1"/>
</dbReference>
<proteinExistence type="predicted"/>
<dbReference type="Gene3D" id="3.40.50.410">
    <property type="entry name" value="von Willebrand factor, type A domain"/>
    <property type="match status" value="1"/>
</dbReference>
<sequence length="595" mass="67354">MEPDLYLKKFVVPETVTLGQAFDLHLKLVGRGLVLNETRKNLSVVTVIDKSDRMHAANISEAHSERTLYESFTRVVQPSVATFVFNVNSTFKSHEFYLYLNVSSNPYLRASAFTIYVTKPNGLTEEVYGKTSYEDKNIDNSEVGDWTLEILVADKNSTTLTLEIYSGKNCPDGKSCGLRNTTTIAYTPNVAFYNFSFPVGYTKNNVYEFAYVYVKETYTNSFYLWLGDEFCNYYSEVNGIVCFSQNINAEQSYTVYIVPRLKNATFIEGELWMEKLDAAKIGAIRFVNESLNENDNKSVVSFSTSASIDQKLTSDNSLVISKIKDITASGWTNYLLALNKSLEVLEENKEIVNGTKPLIVFLSDGKPTCKRVSNCNDDTNCYQIEGEYFICGDKSCQQDDCGSQVIPKANEIKNTTIGDEYIDICTIGFGDKSYYNETLLKLMSGRRNPNNPNEILECYYSARNLQELIDAFTRIGKLYERAATNVTLNDTIPVSIELYLYPEVKPELRIDGKANCKLELSFVEGTRILMSCTEIYIDDVVEIVIRLTPKETGTLKINENGVVVYYDVNYVKREVRLPEMWIEVKNPSGAEVKIS</sequence>
<protein>
    <submittedName>
        <fullName evidence="2">VWA domain-containing protein</fullName>
    </submittedName>
</protein>